<protein>
    <submittedName>
        <fullName evidence="1">Uncharacterized protein</fullName>
    </submittedName>
</protein>
<evidence type="ECO:0000313" key="1">
    <source>
        <dbReference type="EMBL" id="MBR7831863.1"/>
    </source>
</evidence>
<comment type="caution">
    <text evidence="1">The sequence shown here is derived from an EMBL/GenBank/DDBJ whole genome shotgun (WGS) entry which is preliminary data.</text>
</comment>
<sequence>MSQLVEMVSTDLAVGAAGEAVRSERVEAPAAAQGDLLRGTAYAVRQRLFQLLTYSRPHAGDSAVDASAPAETQPVE</sequence>
<proteinExistence type="predicted"/>
<organism evidence="1 2">
    <name type="scientific">Actinospica durhamensis</name>
    <dbReference type="NCBI Taxonomy" id="1508375"/>
    <lineage>
        <taxon>Bacteria</taxon>
        <taxon>Bacillati</taxon>
        <taxon>Actinomycetota</taxon>
        <taxon>Actinomycetes</taxon>
        <taxon>Catenulisporales</taxon>
        <taxon>Actinospicaceae</taxon>
        <taxon>Actinospica</taxon>
    </lineage>
</organism>
<evidence type="ECO:0000313" key="2">
    <source>
        <dbReference type="Proteomes" id="UP000675781"/>
    </source>
</evidence>
<dbReference type="EMBL" id="JAGSOG010000003">
    <property type="protein sequence ID" value="MBR7831863.1"/>
    <property type="molecule type" value="Genomic_DNA"/>
</dbReference>
<gene>
    <name evidence="1" type="ORF">KDL01_01240</name>
</gene>
<reference evidence="1" key="1">
    <citation type="submission" date="2021-04" db="EMBL/GenBank/DDBJ databases">
        <title>Genome based classification of Actinospica acidithermotolerans sp. nov., an actinobacterium isolated from an Indonesian hot spring.</title>
        <authorList>
            <person name="Kusuma A.B."/>
            <person name="Putra K.E."/>
            <person name="Nafisah S."/>
            <person name="Loh J."/>
            <person name="Nouioui I."/>
            <person name="Goodfellow M."/>
        </authorList>
    </citation>
    <scope>NUCLEOTIDE SEQUENCE</scope>
    <source>
        <strain evidence="1">CSCA 57</strain>
    </source>
</reference>
<accession>A0A941EJA6</accession>
<keyword evidence="2" id="KW-1185">Reference proteome</keyword>
<name>A0A941EJA6_9ACTN</name>
<dbReference type="AlphaFoldDB" id="A0A941EJA6"/>
<dbReference type="Proteomes" id="UP000675781">
    <property type="component" value="Unassembled WGS sequence"/>
</dbReference>
<dbReference type="RefSeq" id="WP_212526396.1">
    <property type="nucleotide sequence ID" value="NZ_JAGSOG010000003.1"/>
</dbReference>